<gene>
    <name evidence="1" type="ORF">G2W53_031531</name>
</gene>
<name>A0A834TAZ2_9FABA</name>
<keyword evidence="2" id="KW-1185">Reference proteome</keyword>
<comment type="caution">
    <text evidence="1">The sequence shown here is derived from an EMBL/GenBank/DDBJ whole genome shotgun (WGS) entry which is preliminary data.</text>
</comment>
<sequence>MAEITKNHTQQGIGKRDEKIMYEPETPLKSGVSKMKREQIVIMTRLLEKMKLKEYGENDGAGGFRRR</sequence>
<evidence type="ECO:0000313" key="2">
    <source>
        <dbReference type="Proteomes" id="UP000634136"/>
    </source>
</evidence>
<evidence type="ECO:0000313" key="1">
    <source>
        <dbReference type="EMBL" id="KAF7817562.1"/>
    </source>
</evidence>
<dbReference type="Proteomes" id="UP000634136">
    <property type="component" value="Unassembled WGS sequence"/>
</dbReference>
<dbReference type="EMBL" id="JAAIUW010000009">
    <property type="protein sequence ID" value="KAF7817562.1"/>
    <property type="molecule type" value="Genomic_DNA"/>
</dbReference>
<dbReference type="AlphaFoldDB" id="A0A834TAZ2"/>
<proteinExistence type="predicted"/>
<organism evidence="1 2">
    <name type="scientific">Senna tora</name>
    <dbReference type="NCBI Taxonomy" id="362788"/>
    <lineage>
        <taxon>Eukaryota</taxon>
        <taxon>Viridiplantae</taxon>
        <taxon>Streptophyta</taxon>
        <taxon>Embryophyta</taxon>
        <taxon>Tracheophyta</taxon>
        <taxon>Spermatophyta</taxon>
        <taxon>Magnoliopsida</taxon>
        <taxon>eudicotyledons</taxon>
        <taxon>Gunneridae</taxon>
        <taxon>Pentapetalae</taxon>
        <taxon>rosids</taxon>
        <taxon>fabids</taxon>
        <taxon>Fabales</taxon>
        <taxon>Fabaceae</taxon>
        <taxon>Caesalpinioideae</taxon>
        <taxon>Cassia clade</taxon>
        <taxon>Senna</taxon>
    </lineage>
</organism>
<protein>
    <submittedName>
        <fullName evidence="1">Uncharacterized protein</fullName>
    </submittedName>
</protein>
<reference evidence="1" key="1">
    <citation type="submission" date="2020-09" db="EMBL/GenBank/DDBJ databases">
        <title>Genome-Enabled Discovery of Anthraquinone Biosynthesis in Senna tora.</title>
        <authorList>
            <person name="Kang S.-H."/>
            <person name="Pandey R.P."/>
            <person name="Lee C.-M."/>
            <person name="Sim J.-S."/>
            <person name="Jeong J.-T."/>
            <person name="Choi B.-S."/>
            <person name="Jung M."/>
            <person name="Ginzburg D."/>
            <person name="Zhao K."/>
            <person name="Won S.Y."/>
            <person name="Oh T.-J."/>
            <person name="Yu Y."/>
            <person name="Kim N.-H."/>
            <person name="Lee O.R."/>
            <person name="Lee T.-H."/>
            <person name="Bashyal P."/>
            <person name="Kim T.-S."/>
            <person name="Lee W.-H."/>
            <person name="Kawkins C."/>
            <person name="Kim C.-K."/>
            <person name="Kim J.S."/>
            <person name="Ahn B.O."/>
            <person name="Rhee S.Y."/>
            <person name="Sohng J.K."/>
        </authorList>
    </citation>
    <scope>NUCLEOTIDE SEQUENCE</scope>
    <source>
        <tissue evidence="1">Leaf</tissue>
    </source>
</reference>
<accession>A0A834TAZ2</accession>